<dbReference type="Proteomes" id="UP001470230">
    <property type="component" value="Unassembled WGS sequence"/>
</dbReference>
<keyword evidence="3" id="KW-1185">Reference proteome</keyword>
<feature type="transmembrane region" description="Helical" evidence="1">
    <location>
        <begin position="162"/>
        <end position="181"/>
    </location>
</feature>
<name>A0ABR2KX53_9EUKA</name>
<gene>
    <name evidence="2" type="ORF">M9Y10_023964</name>
</gene>
<accession>A0ABR2KX53</accession>
<reference evidence="2 3" key="1">
    <citation type="submission" date="2024-04" db="EMBL/GenBank/DDBJ databases">
        <title>Tritrichomonas musculus Genome.</title>
        <authorList>
            <person name="Alves-Ferreira E."/>
            <person name="Grigg M."/>
            <person name="Lorenzi H."/>
            <person name="Galac M."/>
        </authorList>
    </citation>
    <scope>NUCLEOTIDE SEQUENCE [LARGE SCALE GENOMIC DNA]</scope>
    <source>
        <strain evidence="2 3">EAF2021</strain>
    </source>
</reference>
<comment type="caution">
    <text evidence="2">The sequence shown here is derived from an EMBL/GenBank/DDBJ whole genome shotgun (WGS) entry which is preliminary data.</text>
</comment>
<keyword evidence="1" id="KW-1133">Transmembrane helix</keyword>
<feature type="transmembrane region" description="Helical" evidence="1">
    <location>
        <begin position="232"/>
        <end position="254"/>
    </location>
</feature>
<evidence type="ECO:0000313" key="2">
    <source>
        <dbReference type="EMBL" id="KAK8895497.1"/>
    </source>
</evidence>
<feature type="transmembrane region" description="Helical" evidence="1">
    <location>
        <begin position="450"/>
        <end position="470"/>
    </location>
</feature>
<evidence type="ECO:0000313" key="3">
    <source>
        <dbReference type="Proteomes" id="UP001470230"/>
    </source>
</evidence>
<dbReference type="EMBL" id="JAPFFF010000003">
    <property type="protein sequence ID" value="KAK8895497.1"/>
    <property type="molecule type" value="Genomic_DNA"/>
</dbReference>
<protein>
    <submittedName>
        <fullName evidence="2">Uncharacterized protein</fullName>
    </submittedName>
</protein>
<proteinExistence type="predicted"/>
<evidence type="ECO:0000256" key="1">
    <source>
        <dbReference type="SAM" id="Phobius"/>
    </source>
</evidence>
<keyword evidence="1" id="KW-0812">Transmembrane</keyword>
<organism evidence="2 3">
    <name type="scientific">Tritrichomonas musculus</name>
    <dbReference type="NCBI Taxonomy" id="1915356"/>
    <lineage>
        <taxon>Eukaryota</taxon>
        <taxon>Metamonada</taxon>
        <taxon>Parabasalia</taxon>
        <taxon>Tritrichomonadida</taxon>
        <taxon>Tritrichomonadidae</taxon>
        <taxon>Tritrichomonas</taxon>
    </lineage>
</organism>
<keyword evidence="1" id="KW-0472">Membrane</keyword>
<sequence length="473" mass="55441">MIQSFVGCFTLQGADEVRISNSKKEKLNLFSVHRIKKHNSQDSDPSSSNITLIFECKEDKQQKTVSTIRLDGNKSFRILNQIFQSHQISVTKTGADCIQLFFTSEIVNPHIFFTFYGSPNQESKNTNPDQNDKKIVNSQIPLDMINSIVIELQRIKKSSNQLLLLCIMLHSFFPSSFFTGYNPKRMGKDYHLTILEKVLYVFYNQINNERIFDEFKKCIDYIDFQISIDNEISFGIGIFIISFFHFYRNQIFYLSKFLILKKNFVTFLSLLTYLPKPINETFFSYILSFPLEPSLVDQQQSSITLSTLYQFLLINCIKNKSNIFFHFTYLNLLQKVATLNELDFFIINNNVIGIDDFIVSECLKKPKLVINESLVLNYPTSPLLHLNKEKILVLKAEKCFEFEKNEVFKASIYNGWFKMKLSKHVRRYCRYAPIYISPLQDTEEDNQITIFYIFLSVFCLLFSIVVLWKFSLL</sequence>